<keyword evidence="2 7" id="KW-0436">Ligase</keyword>
<keyword evidence="4 7" id="KW-0067">ATP-binding</keyword>
<dbReference type="GO" id="GO:0005524">
    <property type="term" value="F:ATP binding"/>
    <property type="evidence" value="ECO:0007669"/>
    <property type="project" value="UniProtKB-KW"/>
</dbReference>
<evidence type="ECO:0000256" key="3">
    <source>
        <dbReference type="ARBA" id="ARBA00022741"/>
    </source>
</evidence>
<dbReference type="InterPro" id="IPR036928">
    <property type="entry name" value="AS_sf"/>
</dbReference>
<dbReference type="GO" id="GO:0016740">
    <property type="term" value="F:transferase activity"/>
    <property type="evidence" value="ECO:0007669"/>
    <property type="project" value="UniProtKB-KW"/>
</dbReference>
<keyword evidence="9" id="KW-0808">Transferase</keyword>
<dbReference type="InterPro" id="IPR020556">
    <property type="entry name" value="Amidase_CS"/>
</dbReference>
<dbReference type="InterPro" id="IPR023631">
    <property type="entry name" value="Amidase_dom"/>
</dbReference>
<feature type="domain" description="Amidase" evidence="8">
    <location>
        <begin position="26"/>
        <end position="460"/>
    </location>
</feature>
<dbReference type="InterPro" id="IPR004412">
    <property type="entry name" value="GatA"/>
</dbReference>
<feature type="active site" description="Charge relay system" evidence="7">
    <location>
        <position position="79"/>
    </location>
</feature>
<feature type="active site" description="Charge relay system" evidence="7">
    <location>
        <position position="154"/>
    </location>
</feature>
<dbReference type="HAMAP" id="MF_00120">
    <property type="entry name" value="GatA"/>
    <property type="match status" value="1"/>
</dbReference>
<dbReference type="GO" id="GO:0006412">
    <property type="term" value="P:translation"/>
    <property type="evidence" value="ECO:0007669"/>
    <property type="project" value="UniProtKB-UniRule"/>
</dbReference>
<sequence>MELETLTIEQIQKGLLKKEFSAQDLAQSAFENIRNKDGNLHAFLEVTEDLAREQARVVDKKIAEKENIGALAGVPCAIKDTILVKGVRCTAASKILENYVAPYDATVVENIKAADALIVGKTNMDEFGMGGSTENSAFGVTRNPVDQERVAGGSSGGSAASVAAKESVVALGEDTGGSIRLPASFCGVVGLKPTYGAVSRHGIIALASSFDQVGPFARTVEDCETLFNVIRGKDPMDATSVEYKIQDTRYKVQGLRIGVPKEYFGEGLDPMVGDVIKNALKLLEEAGAKIVDITLPHVPYALATYYIINTSEASSNLARYDGIRYGTVSTGKTLLETYLNTRGERFGVEVKRRIMLGTYALSAGYYEAYYIKAQKVRTLLKQDFEKAFEKVDVVAGPVSPFLPFKVGERSQDPLAMYLVDIYTVPANLTGLPALSVPSGHASSLPVGMQLLAPAFGEQVLFETGKALEKLLQ</sequence>
<dbReference type="AlphaFoldDB" id="A0A1G2R737"/>
<evidence type="ECO:0000256" key="7">
    <source>
        <dbReference type="HAMAP-Rule" id="MF_00120"/>
    </source>
</evidence>
<dbReference type="EMBL" id="MHTY01000026">
    <property type="protein sequence ID" value="OHA68368.1"/>
    <property type="molecule type" value="Genomic_DNA"/>
</dbReference>
<comment type="catalytic activity">
    <reaction evidence="6 7">
        <text>L-glutamyl-tRNA(Gln) + L-glutamine + ATP + H2O = L-glutaminyl-tRNA(Gln) + L-glutamate + ADP + phosphate + H(+)</text>
        <dbReference type="Rhea" id="RHEA:17521"/>
        <dbReference type="Rhea" id="RHEA-COMP:9681"/>
        <dbReference type="Rhea" id="RHEA-COMP:9684"/>
        <dbReference type="ChEBI" id="CHEBI:15377"/>
        <dbReference type="ChEBI" id="CHEBI:15378"/>
        <dbReference type="ChEBI" id="CHEBI:29985"/>
        <dbReference type="ChEBI" id="CHEBI:30616"/>
        <dbReference type="ChEBI" id="CHEBI:43474"/>
        <dbReference type="ChEBI" id="CHEBI:58359"/>
        <dbReference type="ChEBI" id="CHEBI:78520"/>
        <dbReference type="ChEBI" id="CHEBI:78521"/>
        <dbReference type="ChEBI" id="CHEBI:456216"/>
        <dbReference type="EC" id="6.3.5.7"/>
    </reaction>
</comment>
<accession>A0A1G2R737</accession>
<dbReference type="NCBIfam" id="TIGR00132">
    <property type="entry name" value="gatA"/>
    <property type="match status" value="1"/>
</dbReference>
<dbReference type="SUPFAM" id="SSF75304">
    <property type="entry name" value="Amidase signature (AS) enzymes"/>
    <property type="match status" value="1"/>
</dbReference>
<protein>
    <recommendedName>
        <fullName evidence="7">Glutamyl-tRNA(Gln) amidotransferase subunit A</fullName>
        <shortName evidence="7">Glu-ADT subunit A</shortName>
        <ecNumber evidence="7">6.3.5.7</ecNumber>
    </recommendedName>
</protein>
<feature type="active site" description="Acyl-ester intermediate" evidence="7">
    <location>
        <position position="178"/>
    </location>
</feature>
<dbReference type="PROSITE" id="PS00571">
    <property type="entry name" value="AMIDASES"/>
    <property type="match status" value="1"/>
</dbReference>
<evidence type="ECO:0000313" key="10">
    <source>
        <dbReference type="Proteomes" id="UP000178529"/>
    </source>
</evidence>
<evidence type="ECO:0000256" key="2">
    <source>
        <dbReference type="ARBA" id="ARBA00022598"/>
    </source>
</evidence>
<dbReference type="InterPro" id="IPR000120">
    <property type="entry name" value="Amidase"/>
</dbReference>
<dbReference type="EC" id="6.3.5.7" evidence="7"/>
<evidence type="ECO:0000313" key="9">
    <source>
        <dbReference type="EMBL" id="OHA68368.1"/>
    </source>
</evidence>
<evidence type="ECO:0000256" key="6">
    <source>
        <dbReference type="ARBA" id="ARBA00047407"/>
    </source>
</evidence>
<evidence type="ECO:0000259" key="8">
    <source>
        <dbReference type="Pfam" id="PF01425"/>
    </source>
</evidence>
<dbReference type="PANTHER" id="PTHR11895:SF151">
    <property type="entry name" value="GLUTAMYL-TRNA(GLN) AMIDOTRANSFERASE SUBUNIT A"/>
    <property type="match status" value="1"/>
</dbReference>
<dbReference type="Proteomes" id="UP000178529">
    <property type="component" value="Unassembled WGS sequence"/>
</dbReference>
<dbReference type="GO" id="GO:0030956">
    <property type="term" value="C:glutamyl-tRNA(Gln) amidotransferase complex"/>
    <property type="evidence" value="ECO:0007669"/>
    <property type="project" value="InterPro"/>
</dbReference>
<comment type="subunit">
    <text evidence="7">Heterotrimer of A, B and C subunits.</text>
</comment>
<reference evidence="9 10" key="1">
    <citation type="journal article" date="2016" name="Nat. Commun.">
        <title>Thousands of microbial genomes shed light on interconnected biogeochemical processes in an aquifer system.</title>
        <authorList>
            <person name="Anantharaman K."/>
            <person name="Brown C.T."/>
            <person name="Hug L.A."/>
            <person name="Sharon I."/>
            <person name="Castelle C.J."/>
            <person name="Probst A.J."/>
            <person name="Thomas B.C."/>
            <person name="Singh A."/>
            <person name="Wilkins M.J."/>
            <person name="Karaoz U."/>
            <person name="Brodie E.L."/>
            <person name="Williams K.H."/>
            <person name="Hubbard S.S."/>
            <person name="Banfield J.F."/>
        </authorList>
    </citation>
    <scope>NUCLEOTIDE SEQUENCE [LARGE SCALE GENOMIC DNA]</scope>
</reference>
<evidence type="ECO:0000256" key="5">
    <source>
        <dbReference type="ARBA" id="ARBA00022917"/>
    </source>
</evidence>
<gene>
    <name evidence="7 9" type="primary">gatA</name>
    <name evidence="9" type="ORF">A3J68_00305</name>
</gene>
<comment type="similarity">
    <text evidence="1 7">Belongs to the amidase family. GatA subfamily.</text>
</comment>
<dbReference type="PANTHER" id="PTHR11895">
    <property type="entry name" value="TRANSAMIDASE"/>
    <property type="match status" value="1"/>
</dbReference>
<name>A0A1G2R737_9BACT</name>
<keyword evidence="3 7" id="KW-0547">Nucleotide-binding</keyword>
<dbReference type="GO" id="GO:0050567">
    <property type="term" value="F:glutaminyl-tRNA synthase (glutamine-hydrolyzing) activity"/>
    <property type="evidence" value="ECO:0007669"/>
    <property type="project" value="UniProtKB-UniRule"/>
</dbReference>
<dbReference type="Pfam" id="PF01425">
    <property type="entry name" value="Amidase"/>
    <property type="match status" value="1"/>
</dbReference>
<keyword evidence="5 7" id="KW-0648">Protein biosynthesis</keyword>
<organism evidence="9 10">
    <name type="scientific">Candidatus Wildermuthbacteria bacterium RIFCSPHIGHO2_02_FULL_48_16</name>
    <dbReference type="NCBI Taxonomy" id="1802453"/>
    <lineage>
        <taxon>Bacteria</taxon>
        <taxon>Candidatus Wildermuthiibacteriota</taxon>
    </lineage>
</organism>
<dbReference type="Gene3D" id="3.90.1300.10">
    <property type="entry name" value="Amidase signature (AS) domain"/>
    <property type="match status" value="1"/>
</dbReference>
<comment type="caution">
    <text evidence="9">The sequence shown here is derived from an EMBL/GenBank/DDBJ whole genome shotgun (WGS) entry which is preliminary data.</text>
</comment>
<evidence type="ECO:0000256" key="4">
    <source>
        <dbReference type="ARBA" id="ARBA00022840"/>
    </source>
</evidence>
<proteinExistence type="inferred from homology"/>
<evidence type="ECO:0000256" key="1">
    <source>
        <dbReference type="ARBA" id="ARBA00008069"/>
    </source>
</evidence>
<comment type="function">
    <text evidence="7">Allows the formation of correctly charged Gln-tRNA(Gln) through the transamidation of misacylated Glu-tRNA(Gln) in organisms which lack glutaminyl-tRNA synthetase. The reaction takes place in the presence of glutamine and ATP through an activated gamma-phospho-Glu-tRNA(Gln).</text>
</comment>